<dbReference type="PANTHER" id="PTHR37694:SF1">
    <property type="entry name" value="SLR8022 PROTEIN"/>
    <property type="match status" value="1"/>
</dbReference>
<dbReference type="SUPFAM" id="SSF51182">
    <property type="entry name" value="RmlC-like cupins"/>
    <property type="match status" value="1"/>
</dbReference>
<comment type="caution">
    <text evidence="2">The sequence shown here is derived from an EMBL/GenBank/DDBJ whole genome shotgun (WGS) entry which is preliminary data.</text>
</comment>
<dbReference type="Gene3D" id="2.60.120.10">
    <property type="entry name" value="Jelly Rolls"/>
    <property type="match status" value="1"/>
</dbReference>
<protein>
    <submittedName>
        <fullName evidence="2">Cupin domain-containing protein</fullName>
    </submittedName>
</protein>
<evidence type="ECO:0000313" key="3">
    <source>
        <dbReference type="Proteomes" id="UP001628874"/>
    </source>
</evidence>
<reference evidence="2 3" key="1">
    <citation type="submission" date="2024-07" db="EMBL/GenBank/DDBJ databases">
        <authorList>
            <person name="Tripathy S."/>
        </authorList>
    </citation>
    <scope>NUCLEOTIDE SEQUENCE [LARGE SCALE GENOMIC DNA]</scope>
    <source>
        <strain evidence="2 3">VB-61278_2</strain>
    </source>
</reference>
<dbReference type="EMBL" id="JBFQGM010000001">
    <property type="protein sequence ID" value="MFL9459229.1"/>
    <property type="molecule type" value="Genomic_DNA"/>
</dbReference>
<dbReference type="Pfam" id="PF07883">
    <property type="entry name" value="Cupin_2"/>
    <property type="match status" value="1"/>
</dbReference>
<dbReference type="PANTHER" id="PTHR37694">
    <property type="entry name" value="SLR8022 PROTEIN"/>
    <property type="match status" value="1"/>
</dbReference>
<sequence length="107" mass="11775">MMNTTKSNIQLYSEIEYPCDGVLSKVLIKDKTCQYTLFCLAADTEISEHTSTRNATINVIQGKGFLTLSGEEIALEPGVFVFMPANAPHALKATDNLAFLLTLCNRD</sequence>
<dbReference type="InterPro" id="IPR011051">
    <property type="entry name" value="RmlC_Cupin_sf"/>
</dbReference>
<dbReference type="InterPro" id="IPR014710">
    <property type="entry name" value="RmlC-like_jellyroll"/>
</dbReference>
<accession>A0ABW8WDZ6</accession>
<organism evidence="2 3">
    <name type="scientific">Scytonema tolypothrichoides VB-61278_2</name>
    <dbReference type="NCBI Taxonomy" id="3232314"/>
    <lineage>
        <taxon>Bacteria</taxon>
        <taxon>Bacillati</taxon>
        <taxon>Cyanobacteriota</taxon>
        <taxon>Cyanophyceae</taxon>
        <taxon>Nostocales</taxon>
        <taxon>Scytonemataceae</taxon>
        <taxon>Scytonema</taxon>
    </lineage>
</organism>
<evidence type="ECO:0000259" key="1">
    <source>
        <dbReference type="Pfam" id="PF07883"/>
    </source>
</evidence>
<dbReference type="RefSeq" id="WP_237265992.1">
    <property type="nucleotide sequence ID" value="NZ_JBFQGM010000001.1"/>
</dbReference>
<dbReference type="CDD" id="cd02230">
    <property type="entry name" value="cupin_HP0902-like"/>
    <property type="match status" value="1"/>
</dbReference>
<dbReference type="InterPro" id="IPR013096">
    <property type="entry name" value="Cupin_2"/>
</dbReference>
<feature type="domain" description="Cupin type-2" evidence="1">
    <location>
        <begin position="37"/>
        <end position="96"/>
    </location>
</feature>
<keyword evidence="3" id="KW-1185">Reference proteome</keyword>
<dbReference type="Proteomes" id="UP001628874">
    <property type="component" value="Unassembled WGS sequence"/>
</dbReference>
<gene>
    <name evidence="2" type="ORF">AB0759_01050</name>
</gene>
<proteinExistence type="predicted"/>
<name>A0ABW8WDZ6_9CYAN</name>
<evidence type="ECO:0000313" key="2">
    <source>
        <dbReference type="EMBL" id="MFL9459229.1"/>
    </source>
</evidence>